<dbReference type="GO" id="GO:0008531">
    <property type="term" value="F:riboflavin kinase activity"/>
    <property type="evidence" value="ECO:0007669"/>
    <property type="project" value="UniProtKB-UniRule"/>
</dbReference>
<dbReference type="FunFam" id="2.40.30.30:FF:000003">
    <property type="entry name" value="Riboflavin biosynthesis protein"/>
    <property type="match status" value="1"/>
</dbReference>
<dbReference type="NCBIfam" id="NF004162">
    <property type="entry name" value="PRK05627.1-5"/>
    <property type="match status" value="1"/>
</dbReference>
<dbReference type="EC" id="2.7.7.2" evidence="15"/>
<dbReference type="InterPro" id="IPR023465">
    <property type="entry name" value="Riboflavin_kinase_dom_sf"/>
</dbReference>
<evidence type="ECO:0000256" key="5">
    <source>
        <dbReference type="ARBA" id="ARBA00022643"/>
    </source>
</evidence>
<keyword evidence="9 15" id="KW-0418">Kinase</keyword>
<dbReference type="NCBIfam" id="NF004160">
    <property type="entry name" value="PRK05627.1-3"/>
    <property type="match status" value="1"/>
</dbReference>
<name>U2NLU4_9BACT</name>
<accession>U2NLU4</accession>
<dbReference type="UniPathway" id="UPA00277">
    <property type="reaction ID" value="UER00407"/>
</dbReference>
<keyword evidence="8 15" id="KW-0547">Nucleotide-binding</keyword>
<evidence type="ECO:0000256" key="9">
    <source>
        <dbReference type="ARBA" id="ARBA00022777"/>
    </source>
</evidence>
<keyword evidence="12" id="KW-0511">Multifunctional enzyme</keyword>
<evidence type="ECO:0000256" key="14">
    <source>
        <dbReference type="ARBA" id="ARBA00049494"/>
    </source>
</evidence>
<keyword evidence="18" id="KW-1185">Reference proteome</keyword>
<evidence type="ECO:0000256" key="7">
    <source>
        <dbReference type="ARBA" id="ARBA00022695"/>
    </source>
</evidence>
<dbReference type="PIRSF" id="PIRSF004491">
    <property type="entry name" value="FAD_Synth"/>
    <property type="match status" value="1"/>
</dbReference>
<dbReference type="PANTHER" id="PTHR22749:SF6">
    <property type="entry name" value="RIBOFLAVIN KINASE"/>
    <property type="match status" value="1"/>
</dbReference>
<dbReference type="SUPFAM" id="SSF52374">
    <property type="entry name" value="Nucleotidylyl transferase"/>
    <property type="match status" value="1"/>
</dbReference>
<keyword evidence="6 15" id="KW-0808">Transferase</keyword>
<evidence type="ECO:0000256" key="10">
    <source>
        <dbReference type="ARBA" id="ARBA00022827"/>
    </source>
</evidence>
<dbReference type="AlphaFoldDB" id="U2NLU4"/>
<dbReference type="EC" id="2.7.1.26" evidence="15"/>
<comment type="catalytic activity">
    <reaction evidence="14 15">
        <text>FMN + ATP + H(+) = FAD + diphosphate</text>
        <dbReference type="Rhea" id="RHEA:17237"/>
        <dbReference type="ChEBI" id="CHEBI:15378"/>
        <dbReference type="ChEBI" id="CHEBI:30616"/>
        <dbReference type="ChEBI" id="CHEBI:33019"/>
        <dbReference type="ChEBI" id="CHEBI:57692"/>
        <dbReference type="ChEBI" id="CHEBI:58210"/>
        <dbReference type="EC" id="2.7.7.2"/>
    </reaction>
</comment>
<reference evidence="17 18" key="1">
    <citation type="submission" date="2013-08" db="EMBL/GenBank/DDBJ databases">
        <authorList>
            <person name="Durkin A.S."/>
            <person name="Haft D.R."/>
            <person name="McCorrison J."/>
            <person name="Torralba M."/>
            <person name="Gillis M."/>
            <person name="Haft D.H."/>
            <person name="Methe B."/>
            <person name="Sutton G."/>
            <person name="Nelson K.E."/>
        </authorList>
    </citation>
    <scope>NUCLEOTIDE SEQUENCE [LARGE SCALE GENOMIC DNA]</scope>
    <source>
        <strain evidence="17 18">F0067</strain>
    </source>
</reference>
<dbReference type="GO" id="GO:0006747">
    <property type="term" value="P:FAD biosynthetic process"/>
    <property type="evidence" value="ECO:0007669"/>
    <property type="project" value="UniProtKB-UniRule"/>
</dbReference>
<dbReference type="Pfam" id="PF06574">
    <property type="entry name" value="FAD_syn"/>
    <property type="match status" value="1"/>
</dbReference>
<sequence>MEIIKVNPDTGNLPPTVATIGFFDGVHRGHQYLIRNMVEEARLSHMVSTVITFDRHPRQVLQSDYQPRLLTPLDSKLLLLSKTGCDQAAVLPFTREMAALSAHDFMRRVLVDKLNVRKLIIGYDNRFGHDRTEGFDDYVRYGREMGMEVIRNRAFAIEGAHVSSSMIRSLLEEGRVDMAHRCLGYPYTLSGKVVGGYRNGRKLGFPTANIDVAGTCQLIPEAGVYAVRVRLEHSVAQLPGMMNIGVRPTFGGQAQTLEVHIFDFEDNLYGRQVMVSFVQRIRSERKFDNLLQLTEQLKADRAKAAELLGLKEL</sequence>
<evidence type="ECO:0000256" key="11">
    <source>
        <dbReference type="ARBA" id="ARBA00022840"/>
    </source>
</evidence>
<dbReference type="InterPro" id="IPR023468">
    <property type="entry name" value="Riboflavin_kinase"/>
</dbReference>
<gene>
    <name evidence="17" type="primary">ribF</name>
    <name evidence="17" type="ORF">HMPREF9135_1163</name>
</gene>
<evidence type="ECO:0000256" key="4">
    <source>
        <dbReference type="ARBA" id="ARBA00022630"/>
    </source>
</evidence>
<dbReference type="InterPro" id="IPR015864">
    <property type="entry name" value="FAD_synthase"/>
</dbReference>
<dbReference type="NCBIfam" id="TIGR00083">
    <property type="entry name" value="ribF"/>
    <property type="match status" value="1"/>
</dbReference>
<evidence type="ECO:0000256" key="13">
    <source>
        <dbReference type="ARBA" id="ARBA00047880"/>
    </source>
</evidence>
<evidence type="ECO:0000256" key="6">
    <source>
        <dbReference type="ARBA" id="ARBA00022679"/>
    </source>
</evidence>
<dbReference type="GO" id="GO:0005524">
    <property type="term" value="F:ATP binding"/>
    <property type="evidence" value="ECO:0007669"/>
    <property type="project" value="UniProtKB-UniRule"/>
</dbReference>
<dbReference type="UniPathway" id="UPA00276">
    <property type="reaction ID" value="UER00406"/>
</dbReference>
<keyword evidence="10 15" id="KW-0274">FAD</keyword>
<dbReference type="GO" id="GO:0003919">
    <property type="term" value="F:FMN adenylyltransferase activity"/>
    <property type="evidence" value="ECO:0007669"/>
    <property type="project" value="UniProtKB-UniRule"/>
</dbReference>
<comment type="similarity">
    <text evidence="15">Belongs to the ribF family.</text>
</comment>
<evidence type="ECO:0000313" key="17">
    <source>
        <dbReference type="EMBL" id="ERK39035.1"/>
    </source>
</evidence>
<evidence type="ECO:0000259" key="16">
    <source>
        <dbReference type="SMART" id="SM00904"/>
    </source>
</evidence>
<organism evidence="17 18">
    <name type="scientific">Segatella baroniae F0067</name>
    <dbReference type="NCBI Taxonomy" id="1115809"/>
    <lineage>
        <taxon>Bacteria</taxon>
        <taxon>Pseudomonadati</taxon>
        <taxon>Bacteroidota</taxon>
        <taxon>Bacteroidia</taxon>
        <taxon>Bacteroidales</taxon>
        <taxon>Prevotellaceae</taxon>
        <taxon>Segatella</taxon>
    </lineage>
</organism>
<dbReference type="GO" id="GO:0009231">
    <property type="term" value="P:riboflavin biosynthetic process"/>
    <property type="evidence" value="ECO:0007669"/>
    <property type="project" value="InterPro"/>
</dbReference>
<dbReference type="PANTHER" id="PTHR22749">
    <property type="entry name" value="RIBOFLAVIN KINASE/FMN ADENYLYLTRANSFERASE"/>
    <property type="match status" value="1"/>
</dbReference>
<feature type="domain" description="Riboflavin kinase" evidence="16">
    <location>
        <begin position="182"/>
        <end position="309"/>
    </location>
</feature>
<comment type="pathway">
    <text evidence="3 15">Cofactor biosynthesis; FMN biosynthesis; FMN from riboflavin (ATP route): step 1/1.</text>
</comment>
<dbReference type="CDD" id="cd02064">
    <property type="entry name" value="FAD_synthetase_N"/>
    <property type="match status" value="1"/>
</dbReference>
<evidence type="ECO:0000256" key="1">
    <source>
        <dbReference type="ARBA" id="ARBA00002121"/>
    </source>
</evidence>
<dbReference type="Gene3D" id="2.40.30.30">
    <property type="entry name" value="Riboflavin kinase-like"/>
    <property type="match status" value="1"/>
</dbReference>
<dbReference type="GO" id="GO:0009398">
    <property type="term" value="P:FMN biosynthetic process"/>
    <property type="evidence" value="ECO:0007669"/>
    <property type="project" value="UniProtKB-UniRule"/>
</dbReference>
<dbReference type="Proteomes" id="UP000016648">
    <property type="component" value="Unassembled WGS sequence"/>
</dbReference>
<keyword evidence="4 15" id="KW-0285">Flavoprotein</keyword>
<comment type="function">
    <text evidence="1">Catalyzes the phosphorylation of riboflavin to FMN followed by the adenylation of FMN to FAD.</text>
</comment>
<dbReference type="SUPFAM" id="SSF82114">
    <property type="entry name" value="Riboflavin kinase-like"/>
    <property type="match status" value="1"/>
</dbReference>
<keyword evidence="7 15" id="KW-0548">Nucleotidyltransferase</keyword>
<dbReference type="Pfam" id="PF01687">
    <property type="entry name" value="Flavokinase"/>
    <property type="match status" value="1"/>
</dbReference>
<dbReference type="EMBL" id="AWEY01000029">
    <property type="protein sequence ID" value="ERK39035.1"/>
    <property type="molecule type" value="Genomic_DNA"/>
</dbReference>
<dbReference type="Gene3D" id="3.40.50.620">
    <property type="entry name" value="HUPs"/>
    <property type="match status" value="1"/>
</dbReference>
<dbReference type="SMART" id="SM00904">
    <property type="entry name" value="Flavokinase"/>
    <property type="match status" value="1"/>
</dbReference>
<protein>
    <recommendedName>
        <fullName evidence="15">Riboflavin biosynthesis protein</fullName>
    </recommendedName>
    <domain>
        <recommendedName>
            <fullName evidence="15">Riboflavin kinase</fullName>
            <ecNumber evidence="15">2.7.1.26</ecNumber>
        </recommendedName>
        <alternativeName>
            <fullName evidence="15">Flavokinase</fullName>
        </alternativeName>
    </domain>
    <domain>
        <recommendedName>
            <fullName evidence="15">FMN adenylyltransferase</fullName>
            <ecNumber evidence="15">2.7.7.2</ecNumber>
        </recommendedName>
        <alternativeName>
            <fullName evidence="15">FAD pyrophosphorylase</fullName>
        </alternativeName>
        <alternativeName>
            <fullName evidence="15">FAD synthase</fullName>
        </alternativeName>
    </domain>
</protein>
<evidence type="ECO:0000256" key="15">
    <source>
        <dbReference type="PIRNR" id="PIRNR004491"/>
    </source>
</evidence>
<proteinExistence type="inferred from homology"/>
<dbReference type="PATRIC" id="fig|1115809.3.peg.1540"/>
<dbReference type="FunFam" id="3.40.50.620:FF:000021">
    <property type="entry name" value="Riboflavin biosynthesis protein"/>
    <property type="match status" value="1"/>
</dbReference>
<dbReference type="InterPro" id="IPR015865">
    <property type="entry name" value="Riboflavin_kinase_bac/euk"/>
</dbReference>
<evidence type="ECO:0000256" key="3">
    <source>
        <dbReference type="ARBA" id="ARBA00005201"/>
    </source>
</evidence>
<keyword evidence="5 15" id="KW-0288">FMN</keyword>
<evidence type="ECO:0000313" key="18">
    <source>
        <dbReference type="Proteomes" id="UP000016648"/>
    </source>
</evidence>
<comment type="pathway">
    <text evidence="2 15">Cofactor biosynthesis; FAD biosynthesis; FAD from FMN: step 1/1.</text>
</comment>
<evidence type="ECO:0000256" key="2">
    <source>
        <dbReference type="ARBA" id="ARBA00004726"/>
    </source>
</evidence>
<keyword evidence="11 15" id="KW-0067">ATP-binding</keyword>
<comment type="caution">
    <text evidence="17">The sequence shown here is derived from an EMBL/GenBank/DDBJ whole genome shotgun (WGS) entry which is preliminary data.</text>
</comment>
<evidence type="ECO:0000256" key="8">
    <source>
        <dbReference type="ARBA" id="ARBA00022741"/>
    </source>
</evidence>
<dbReference type="InterPro" id="IPR014729">
    <property type="entry name" value="Rossmann-like_a/b/a_fold"/>
</dbReference>
<evidence type="ECO:0000256" key="12">
    <source>
        <dbReference type="ARBA" id="ARBA00023268"/>
    </source>
</evidence>
<dbReference type="InterPro" id="IPR002606">
    <property type="entry name" value="Riboflavin_kinase_bac"/>
</dbReference>
<comment type="catalytic activity">
    <reaction evidence="13 15">
        <text>riboflavin + ATP = FMN + ADP + H(+)</text>
        <dbReference type="Rhea" id="RHEA:14357"/>
        <dbReference type="ChEBI" id="CHEBI:15378"/>
        <dbReference type="ChEBI" id="CHEBI:30616"/>
        <dbReference type="ChEBI" id="CHEBI:57986"/>
        <dbReference type="ChEBI" id="CHEBI:58210"/>
        <dbReference type="ChEBI" id="CHEBI:456216"/>
        <dbReference type="EC" id="2.7.1.26"/>
    </reaction>
</comment>
<dbReference type="RefSeq" id="WP_021589851.1">
    <property type="nucleotide sequence ID" value="NZ_AWEY01000029.1"/>
</dbReference>